<dbReference type="GO" id="GO:0008233">
    <property type="term" value="F:peptidase activity"/>
    <property type="evidence" value="ECO:0007669"/>
    <property type="project" value="TreeGrafter"/>
</dbReference>
<keyword evidence="2" id="KW-0378">Hydrolase</keyword>
<evidence type="ECO:0000259" key="1">
    <source>
        <dbReference type="Pfam" id="PF00144"/>
    </source>
</evidence>
<organism evidence="2 3">
    <name type="scientific">Leptobacterium flavescens</name>
    <dbReference type="NCBI Taxonomy" id="472055"/>
    <lineage>
        <taxon>Bacteria</taxon>
        <taxon>Pseudomonadati</taxon>
        <taxon>Bacteroidota</taxon>
        <taxon>Flavobacteriia</taxon>
        <taxon>Flavobacteriales</taxon>
        <taxon>Flavobacteriaceae</taxon>
        <taxon>Leptobacterium</taxon>
    </lineage>
</organism>
<dbReference type="InterPro" id="IPR052794">
    <property type="entry name" value="Mito_Ser_Protease_LACTB"/>
</dbReference>
<name>A0A6P0UQ54_9FLAO</name>
<dbReference type="PANTHER" id="PTHR46520">
    <property type="entry name" value="SERINE BETA-LACTAMASE-LIKE PROTEIN LACTB, MITOCHONDRIAL"/>
    <property type="match status" value="1"/>
</dbReference>
<evidence type="ECO:0000313" key="2">
    <source>
        <dbReference type="EMBL" id="NER12516.1"/>
    </source>
</evidence>
<dbReference type="Proteomes" id="UP000468581">
    <property type="component" value="Unassembled WGS sequence"/>
</dbReference>
<comment type="caution">
    <text evidence="2">The sequence shown here is derived from an EMBL/GenBank/DDBJ whole genome shotgun (WGS) entry which is preliminary data.</text>
</comment>
<proteinExistence type="predicted"/>
<dbReference type="GO" id="GO:0006508">
    <property type="term" value="P:proteolysis"/>
    <property type="evidence" value="ECO:0007669"/>
    <property type="project" value="TreeGrafter"/>
</dbReference>
<sequence>MLSFFSFVSSVFPQDSINETPKEVKKAERIINRLLRKKRIPGIAVTVTRDQQTIWQKGYGYADLEKEIPIDPQQTIFRIASVSKPLSATALAKAVEEKKIDLDSSIYDYVPYFPRKKYDITLRQLGGHLAGIRTYKGREFFNKKELSIREGVALFEEDPLLFEPGTDYAYNSYDWVLISLAIQEATGVPYANFVNEKVLLPLEMTHTFPDENNDSIPFKTTYYSKRGKRRFRRAAKVNNYFKLAGGGFLSTSEDVARLGNAYLKGEFLPVEIASQFTTAQMVNNNSTYYGLGWEVSFDQKNRPYYGHTGNGIGGYAVFRVYPDQNMVFSLLTNVTNPGIEKEIDKIIDAVLDKISPSEKLAP</sequence>
<gene>
    <name evidence="2" type="ORF">GWK08_03620</name>
</gene>
<dbReference type="AlphaFoldDB" id="A0A6P0UQ54"/>
<dbReference type="EMBL" id="JAABOO010000001">
    <property type="protein sequence ID" value="NER12516.1"/>
    <property type="molecule type" value="Genomic_DNA"/>
</dbReference>
<dbReference type="PANTHER" id="PTHR46520:SF1">
    <property type="entry name" value="SERINE BETA-LACTAMASE-LIKE PROTEIN LACTB, MITOCHONDRIAL"/>
    <property type="match status" value="1"/>
</dbReference>
<dbReference type="GO" id="GO:0019216">
    <property type="term" value="P:regulation of lipid metabolic process"/>
    <property type="evidence" value="ECO:0007669"/>
    <property type="project" value="TreeGrafter"/>
</dbReference>
<dbReference type="InterPro" id="IPR001466">
    <property type="entry name" value="Beta-lactam-related"/>
</dbReference>
<feature type="domain" description="Beta-lactamase-related" evidence="1">
    <location>
        <begin position="28"/>
        <end position="338"/>
    </location>
</feature>
<dbReference type="InterPro" id="IPR012338">
    <property type="entry name" value="Beta-lactam/transpept-like"/>
</dbReference>
<evidence type="ECO:0000313" key="3">
    <source>
        <dbReference type="Proteomes" id="UP000468581"/>
    </source>
</evidence>
<accession>A0A6P0UQ54</accession>
<protein>
    <submittedName>
        <fullName evidence="2">Serine hydrolase</fullName>
    </submittedName>
</protein>
<dbReference type="Gene3D" id="3.40.710.10">
    <property type="entry name" value="DD-peptidase/beta-lactamase superfamily"/>
    <property type="match status" value="1"/>
</dbReference>
<keyword evidence="3" id="KW-1185">Reference proteome</keyword>
<dbReference type="Pfam" id="PF00144">
    <property type="entry name" value="Beta-lactamase"/>
    <property type="match status" value="1"/>
</dbReference>
<reference evidence="2 3" key="1">
    <citation type="submission" date="2020-01" db="EMBL/GenBank/DDBJ databases">
        <title>Leptobacterium flavescens.</title>
        <authorList>
            <person name="Wang G."/>
        </authorList>
    </citation>
    <scope>NUCLEOTIDE SEQUENCE [LARGE SCALE GENOMIC DNA]</scope>
    <source>
        <strain evidence="2 3">KCTC 22160</strain>
    </source>
</reference>
<dbReference type="SUPFAM" id="SSF56601">
    <property type="entry name" value="beta-lactamase/transpeptidase-like"/>
    <property type="match status" value="1"/>
</dbReference>